<dbReference type="PROSITE" id="PS50887">
    <property type="entry name" value="GGDEF"/>
    <property type="match status" value="1"/>
</dbReference>
<dbReference type="PANTHER" id="PTHR45138">
    <property type="entry name" value="REGULATORY COMPONENTS OF SENSORY TRANSDUCTION SYSTEM"/>
    <property type="match status" value="1"/>
</dbReference>
<dbReference type="InterPro" id="IPR050469">
    <property type="entry name" value="Diguanylate_Cyclase"/>
</dbReference>
<dbReference type="CDD" id="cd01949">
    <property type="entry name" value="GGDEF"/>
    <property type="match status" value="1"/>
</dbReference>
<dbReference type="SUPFAM" id="SSF52172">
    <property type="entry name" value="CheY-like"/>
    <property type="match status" value="1"/>
</dbReference>
<evidence type="ECO:0000256" key="2">
    <source>
        <dbReference type="ARBA" id="ARBA00034247"/>
    </source>
</evidence>
<dbReference type="EC" id="2.7.7.65" evidence="1"/>
<evidence type="ECO:0000256" key="3">
    <source>
        <dbReference type="PROSITE-ProRule" id="PRU00169"/>
    </source>
</evidence>
<proteinExistence type="predicted"/>
<dbReference type="InterPro" id="IPR001789">
    <property type="entry name" value="Sig_transdc_resp-reg_receiver"/>
</dbReference>
<organism evidence="6 7">
    <name type="scientific">Roseibium aggregatum</name>
    <dbReference type="NCBI Taxonomy" id="187304"/>
    <lineage>
        <taxon>Bacteria</taxon>
        <taxon>Pseudomonadati</taxon>
        <taxon>Pseudomonadota</taxon>
        <taxon>Alphaproteobacteria</taxon>
        <taxon>Hyphomicrobiales</taxon>
        <taxon>Stappiaceae</taxon>
        <taxon>Roseibium</taxon>
    </lineage>
</organism>
<dbReference type="GO" id="GO:0052621">
    <property type="term" value="F:diguanylate cyclase activity"/>
    <property type="evidence" value="ECO:0007669"/>
    <property type="project" value="UniProtKB-EC"/>
</dbReference>
<dbReference type="EMBL" id="JAEKJZ010000001">
    <property type="protein sequence ID" value="MBN9669769.1"/>
    <property type="molecule type" value="Genomic_DNA"/>
</dbReference>
<dbReference type="PANTHER" id="PTHR45138:SF9">
    <property type="entry name" value="DIGUANYLATE CYCLASE DGCM-RELATED"/>
    <property type="match status" value="1"/>
</dbReference>
<keyword evidence="3" id="KW-0597">Phosphoprotein</keyword>
<feature type="domain" description="Response regulatory" evidence="4">
    <location>
        <begin position="142"/>
        <end position="258"/>
    </location>
</feature>
<comment type="caution">
    <text evidence="6">The sequence shown here is derived from an EMBL/GenBank/DDBJ whole genome shotgun (WGS) entry which is preliminary data.</text>
</comment>
<dbReference type="GO" id="GO:0000160">
    <property type="term" value="P:phosphorelay signal transduction system"/>
    <property type="evidence" value="ECO:0007669"/>
    <property type="project" value="InterPro"/>
</dbReference>
<reference evidence="6" key="1">
    <citation type="submission" date="2020-12" db="EMBL/GenBank/DDBJ databases">
        <title>Oil enriched cultivation method for isolating marine PHA-producing bacteria.</title>
        <authorList>
            <person name="Zheng W."/>
            <person name="Yu S."/>
            <person name="Huang Y."/>
        </authorList>
    </citation>
    <scope>NUCLEOTIDE SEQUENCE</scope>
    <source>
        <strain evidence="6">SY-2-12</strain>
    </source>
</reference>
<evidence type="ECO:0000259" key="5">
    <source>
        <dbReference type="PROSITE" id="PS50887"/>
    </source>
</evidence>
<dbReference type="InterPro" id="IPR043128">
    <property type="entry name" value="Rev_trsase/Diguanyl_cyclase"/>
</dbReference>
<dbReference type="Pfam" id="PF00990">
    <property type="entry name" value="GGDEF"/>
    <property type="match status" value="1"/>
</dbReference>
<dbReference type="SUPFAM" id="SSF55073">
    <property type="entry name" value="Nucleotide cyclase"/>
    <property type="match status" value="1"/>
</dbReference>
<dbReference type="PROSITE" id="PS50110">
    <property type="entry name" value="RESPONSE_REGULATORY"/>
    <property type="match status" value="1"/>
</dbReference>
<dbReference type="Pfam" id="PF00072">
    <property type="entry name" value="Response_reg"/>
    <property type="match status" value="1"/>
</dbReference>
<name>A0A939EBY6_9HYPH</name>
<comment type="catalytic activity">
    <reaction evidence="2">
        <text>2 GTP = 3',3'-c-di-GMP + 2 diphosphate</text>
        <dbReference type="Rhea" id="RHEA:24898"/>
        <dbReference type="ChEBI" id="CHEBI:33019"/>
        <dbReference type="ChEBI" id="CHEBI:37565"/>
        <dbReference type="ChEBI" id="CHEBI:58805"/>
        <dbReference type="EC" id="2.7.7.65"/>
    </reaction>
</comment>
<dbReference type="SMART" id="SM00267">
    <property type="entry name" value="GGDEF"/>
    <property type="match status" value="1"/>
</dbReference>
<dbReference type="AlphaFoldDB" id="A0A939EBY6"/>
<dbReference type="SMART" id="SM00448">
    <property type="entry name" value="REC"/>
    <property type="match status" value="1"/>
</dbReference>
<dbReference type="InterPro" id="IPR000160">
    <property type="entry name" value="GGDEF_dom"/>
</dbReference>
<dbReference type="RefSeq" id="WP_207139305.1">
    <property type="nucleotide sequence ID" value="NZ_JAEKJZ010000001.1"/>
</dbReference>
<dbReference type="Proteomes" id="UP000664096">
    <property type="component" value="Unassembled WGS sequence"/>
</dbReference>
<dbReference type="FunFam" id="3.30.70.270:FF:000001">
    <property type="entry name" value="Diguanylate cyclase domain protein"/>
    <property type="match status" value="1"/>
</dbReference>
<feature type="modified residue" description="4-aspartylphosphate" evidence="3">
    <location>
        <position position="191"/>
    </location>
</feature>
<dbReference type="InterPro" id="IPR029787">
    <property type="entry name" value="Nucleotide_cyclase"/>
</dbReference>
<evidence type="ECO:0000313" key="6">
    <source>
        <dbReference type="EMBL" id="MBN9669769.1"/>
    </source>
</evidence>
<protein>
    <recommendedName>
        <fullName evidence="1">diguanylate cyclase</fullName>
        <ecNumber evidence="1">2.7.7.65</ecNumber>
    </recommendedName>
</protein>
<dbReference type="InterPro" id="IPR011006">
    <property type="entry name" value="CheY-like_superfamily"/>
</dbReference>
<gene>
    <name evidence="6" type="ORF">JF539_05425</name>
</gene>
<dbReference type="CDD" id="cd00156">
    <property type="entry name" value="REC"/>
    <property type="match status" value="1"/>
</dbReference>
<evidence type="ECO:0000256" key="1">
    <source>
        <dbReference type="ARBA" id="ARBA00012528"/>
    </source>
</evidence>
<dbReference type="Gene3D" id="3.40.50.2300">
    <property type="match status" value="1"/>
</dbReference>
<evidence type="ECO:0000259" key="4">
    <source>
        <dbReference type="PROSITE" id="PS50110"/>
    </source>
</evidence>
<feature type="domain" description="GGDEF" evidence="5">
    <location>
        <begin position="298"/>
        <end position="430"/>
    </location>
</feature>
<dbReference type="Gene3D" id="3.30.70.270">
    <property type="match status" value="1"/>
</dbReference>
<sequence>MDSSGERLSTRRVPTLRIKEQTPPARLAANKTILVADTGEGFVETSQLLGGFGFSVLCPEDCSDPASCTVAFVNPDLDGGLDLCKSLSADCKVFLTTNNRDFEFKIEAVRMGAQGLLSRPLNAVEVFSSLEETRKDELPDARVLIVDDDDLTATVYAMALEECGLRVAVLNNPLHAETAIDEFRPDLLIMDIEMPEANGLDVARAIRLDPAHTSLPILFLSAVMKKGLQQKAREIGGDDFIRKPVDIGYLVKMVRMRAARSVELRQIMVRDGLTGLINHVSFKEKLATEINRSARTKAPFSVALIDLDHFKSINDTYGHQTGDKVLQTFATLLKSSLRNVDIIGRYGGEEFGVILLDANPDQAATTMDRIRREFERVNFTHANKRFHVTFSCGLAGSDDGGNCEMLLALADTALYEAKARGRNRITRFDSSLKRRSGQEQAGISC</sequence>
<dbReference type="GO" id="GO:0005886">
    <property type="term" value="C:plasma membrane"/>
    <property type="evidence" value="ECO:0007669"/>
    <property type="project" value="TreeGrafter"/>
</dbReference>
<dbReference type="GO" id="GO:1902201">
    <property type="term" value="P:negative regulation of bacterial-type flagellum-dependent cell motility"/>
    <property type="evidence" value="ECO:0007669"/>
    <property type="project" value="TreeGrafter"/>
</dbReference>
<accession>A0A939EBY6</accession>
<evidence type="ECO:0000313" key="7">
    <source>
        <dbReference type="Proteomes" id="UP000664096"/>
    </source>
</evidence>
<dbReference type="NCBIfam" id="TIGR00254">
    <property type="entry name" value="GGDEF"/>
    <property type="match status" value="1"/>
</dbReference>
<dbReference type="GO" id="GO:0043709">
    <property type="term" value="P:cell adhesion involved in single-species biofilm formation"/>
    <property type="evidence" value="ECO:0007669"/>
    <property type="project" value="TreeGrafter"/>
</dbReference>